<evidence type="ECO:0000313" key="1">
    <source>
        <dbReference type="EMBL" id="JAH63575.1"/>
    </source>
</evidence>
<reference evidence="1" key="2">
    <citation type="journal article" date="2015" name="Fish Shellfish Immunol.">
        <title>Early steps in the European eel (Anguilla anguilla)-Vibrio vulnificus interaction in the gills: Role of the RtxA13 toxin.</title>
        <authorList>
            <person name="Callol A."/>
            <person name="Pajuelo D."/>
            <person name="Ebbesson L."/>
            <person name="Teles M."/>
            <person name="MacKenzie S."/>
            <person name="Amaro C."/>
        </authorList>
    </citation>
    <scope>NUCLEOTIDE SEQUENCE</scope>
</reference>
<organism evidence="1">
    <name type="scientific">Anguilla anguilla</name>
    <name type="common">European freshwater eel</name>
    <name type="synonym">Muraena anguilla</name>
    <dbReference type="NCBI Taxonomy" id="7936"/>
    <lineage>
        <taxon>Eukaryota</taxon>
        <taxon>Metazoa</taxon>
        <taxon>Chordata</taxon>
        <taxon>Craniata</taxon>
        <taxon>Vertebrata</taxon>
        <taxon>Euteleostomi</taxon>
        <taxon>Actinopterygii</taxon>
        <taxon>Neopterygii</taxon>
        <taxon>Teleostei</taxon>
        <taxon>Anguilliformes</taxon>
        <taxon>Anguillidae</taxon>
        <taxon>Anguilla</taxon>
    </lineage>
</organism>
<reference evidence="1" key="1">
    <citation type="submission" date="2014-11" db="EMBL/GenBank/DDBJ databases">
        <authorList>
            <person name="Amaro Gonzalez C."/>
        </authorList>
    </citation>
    <scope>NUCLEOTIDE SEQUENCE</scope>
</reference>
<proteinExistence type="predicted"/>
<dbReference type="EMBL" id="GBXM01045002">
    <property type="protein sequence ID" value="JAH63575.1"/>
    <property type="molecule type" value="Transcribed_RNA"/>
</dbReference>
<sequence>MRRALGSRVRFNLSIQDTRAVTEATFHLPQAPSYSLYLPRRRDTFRLCLFETAGRQTGGY</sequence>
<dbReference type="AlphaFoldDB" id="A0A0E9UED0"/>
<protein>
    <submittedName>
        <fullName evidence="1">Uncharacterized protein</fullName>
    </submittedName>
</protein>
<name>A0A0E9UED0_ANGAN</name>
<accession>A0A0E9UED0</accession>